<dbReference type="EMBL" id="JWSY01000015">
    <property type="protein sequence ID" value="KIC57836.1"/>
    <property type="molecule type" value="Genomic_DNA"/>
</dbReference>
<dbReference type="STRING" id="172043.RM53_09485"/>
<dbReference type="PANTHER" id="PTHR43228">
    <property type="entry name" value="TWO-COMPONENT RESPONSE REGULATOR"/>
    <property type="match status" value="1"/>
</dbReference>
<dbReference type="GeneID" id="34016193"/>
<sequence length="129" mass="14151">MPAAASLHCLVVDDQMTMRSLVRTSLQQLGVREIREAADGEIALREIVSKPAHLIISDYNMPNLDGLGLLRAVRAHPPTSKTAFIMLTGRADRELVQRAVQFGVNNYLVKPFTVAQLKGKLEAVFGPLT</sequence>
<evidence type="ECO:0000256" key="1">
    <source>
        <dbReference type="PROSITE-ProRule" id="PRU00169"/>
    </source>
</evidence>
<dbReference type="AlphaFoldDB" id="A0A0B4CU07"/>
<dbReference type="PANTHER" id="PTHR43228:SF1">
    <property type="entry name" value="TWO-COMPONENT RESPONSE REGULATOR ARR22"/>
    <property type="match status" value="1"/>
</dbReference>
<keyword evidence="1" id="KW-0597">Phosphoprotein</keyword>
<dbReference type="PROSITE" id="PS50110">
    <property type="entry name" value="RESPONSE_REGULATORY"/>
    <property type="match status" value="1"/>
</dbReference>
<evidence type="ECO:0000313" key="4">
    <source>
        <dbReference type="Proteomes" id="UP000031166"/>
    </source>
</evidence>
<dbReference type="Pfam" id="PF00072">
    <property type="entry name" value="Response_reg"/>
    <property type="match status" value="1"/>
</dbReference>
<dbReference type="Proteomes" id="UP000031166">
    <property type="component" value="Unassembled WGS sequence"/>
</dbReference>
<evidence type="ECO:0000313" key="3">
    <source>
        <dbReference type="EMBL" id="KIC57836.1"/>
    </source>
</evidence>
<feature type="domain" description="Response regulatory" evidence="2">
    <location>
        <begin position="8"/>
        <end position="125"/>
    </location>
</feature>
<dbReference type="RefSeq" id="WP_039246211.1">
    <property type="nucleotide sequence ID" value="NZ_CP119180.1"/>
</dbReference>
<reference evidence="3 4" key="1">
    <citation type="submission" date="2014-12" db="EMBL/GenBank/DDBJ databases">
        <title>Genome sequencing of Brevundimonas nasdae TPW30.</title>
        <authorList>
            <person name="Tan P.W."/>
            <person name="Chan K.-G."/>
        </authorList>
    </citation>
    <scope>NUCLEOTIDE SEQUENCE [LARGE SCALE GENOMIC DNA]</scope>
    <source>
        <strain evidence="3 4">TPW30</strain>
    </source>
</reference>
<dbReference type="InterPro" id="IPR001789">
    <property type="entry name" value="Sig_transdc_resp-reg_receiver"/>
</dbReference>
<protein>
    <submittedName>
        <fullName evidence="3">Chemotaxis protein CheY</fullName>
    </submittedName>
</protein>
<accession>A0A0B4CU07</accession>
<dbReference type="SMART" id="SM00448">
    <property type="entry name" value="REC"/>
    <property type="match status" value="1"/>
</dbReference>
<dbReference type="Gene3D" id="3.40.50.2300">
    <property type="match status" value="1"/>
</dbReference>
<dbReference type="GO" id="GO:0000160">
    <property type="term" value="P:phosphorelay signal transduction system"/>
    <property type="evidence" value="ECO:0007669"/>
    <property type="project" value="InterPro"/>
</dbReference>
<name>A0A0B4CU07_9CAUL</name>
<dbReference type="SUPFAM" id="SSF52172">
    <property type="entry name" value="CheY-like"/>
    <property type="match status" value="1"/>
</dbReference>
<evidence type="ECO:0000259" key="2">
    <source>
        <dbReference type="PROSITE" id="PS50110"/>
    </source>
</evidence>
<organism evidence="3 4">
    <name type="scientific">Brevundimonas nasdae</name>
    <dbReference type="NCBI Taxonomy" id="172043"/>
    <lineage>
        <taxon>Bacteria</taxon>
        <taxon>Pseudomonadati</taxon>
        <taxon>Pseudomonadota</taxon>
        <taxon>Alphaproteobacteria</taxon>
        <taxon>Caulobacterales</taxon>
        <taxon>Caulobacteraceae</taxon>
        <taxon>Brevundimonas</taxon>
    </lineage>
</organism>
<dbReference type="InterPro" id="IPR011006">
    <property type="entry name" value="CheY-like_superfamily"/>
</dbReference>
<dbReference type="InterPro" id="IPR052048">
    <property type="entry name" value="ST_Response_Regulator"/>
</dbReference>
<proteinExistence type="predicted"/>
<gene>
    <name evidence="3" type="ORF">RM53_09485</name>
</gene>
<feature type="modified residue" description="4-aspartylphosphate" evidence="1">
    <location>
        <position position="58"/>
    </location>
</feature>
<comment type="caution">
    <text evidence="3">The sequence shown here is derived from an EMBL/GenBank/DDBJ whole genome shotgun (WGS) entry which is preliminary data.</text>
</comment>